<accession>A0A392R8V4</accession>
<organism evidence="1 2">
    <name type="scientific">Trifolium medium</name>
    <dbReference type="NCBI Taxonomy" id="97028"/>
    <lineage>
        <taxon>Eukaryota</taxon>
        <taxon>Viridiplantae</taxon>
        <taxon>Streptophyta</taxon>
        <taxon>Embryophyta</taxon>
        <taxon>Tracheophyta</taxon>
        <taxon>Spermatophyta</taxon>
        <taxon>Magnoliopsida</taxon>
        <taxon>eudicotyledons</taxon>
        <taxon>Gunneridae</taxon>
        <taxon>Pentapetalae</taxon>
        <taxon>rosids</taxon>
        <taxon>fabids</taxon>
        <taxon>Fabales</taxon>
        <taxon>Fabaceae</taxon>
        <taxon>Papilionoideae</taxon>
        <taxon>50 kb inversion clade</taxon>
        <taxon>NPAAA clade</taxon>
        <taxon>Hologalegina</taxon>
        <taxon>IRL clade</taxon>
        <taxon>Trifolieae</taxon>
        <taxon>Trifolium</taxon>
    </lineage>
</organism>
<keyword evidence="2" id="KW-1185">Reference proteome</keyword>
<dbReference type="EMBL" id="LXQA010196084">
    <property type="protein sequence ID" value="MCI32494.1"/>
    <property type="molecule type" value="Genomic_DNA"/>
</dbReference>
<protein>
    <submittedName>
        <fullName evidence="1">Uncharacterized protein</fullName>
    </submittedName>
</protein>
<proteinExistence type="predicted"/>
<feature type="non-terminal residue" evidence="1">
    <location>
        <position position="1"/>
    </location>
</feature>
<sequence length="66" mass="7494">VRHWIHPMVENRAGEAAVEENAGEEEALVFLHSGSVYYGLILVTELHSKHRNGSVNFRAVQFSFTR</sequence>
<dbReference type="Proteomes" id="UP000265520">
    <property type="component" value="Unassembled WGS sequence"/>
</dbReference>
<comment type="caution">
    <text evidence="1">The sequence shown here is derived from an EMBL/GenBank/DDBJ whole genome shotgun (WGS) entry which is preliminary data.</text>
</comment>
<dbReference type="AlphaFoldDB" id="A0A392R8V4"/>
<evidence type="ECO:0000313" key="1">
    <source>
        <dbReference type="EMBL" id="MCI32494.1"/>
    </source>
</evidence>
<name>A0A392R8V4_9FABA</name>
<evidence type="ECO:0000313" key="2">
    <source>
        <dbReference type="Proteomes" id="UP000265520"/>
    </source>
</evidence>
<reference evidence="1 2" key="1">
    <citation type="journal article" date="2018" name="Front. Plant Sci.">
        <title>Red Clover (Trifolium pratense) and Zigzag Clover (T. medium) - A Picture of Genomic Similarities and Differences.</title>
        <authorList>
            <person name="Dluhosova J."/>
            <person name="Istvanek J."/>
            <person name="Nedelnik J."/>
            <person name="Repkova J."/>
        </authorList>
    </citation>
    <scope>NUCLEOTIDE SEQUENCE [LARGE SCALE GENOMIC DNA]</scope>
    <source>
        <strain evidence="2">cv. 10/8</strain>
        <tissue evidence="1">Leaf</tissue>
    </source>
</reference>